<dbReference type="Proteomes" id="UP000050794">
    <property type="component" value="Unassembled WGS sequence"/>
</dbReference>
<keyword evidence="1" id="KW-1185">Reference proteome</keyword>
<protein>
    <submittedName>
        <fullName evidence="2">Cadherin domain-containing protein</fullName>
    </submittedName>
</protein>
<sequence length="93" mass="10148">LDYGRHTAYDFIAIPVDGSQAIHVDVRALDENENALTFPVPFVNIEISEYARLHSEVALPSASDADASPLSVDKYRILSGNVSNAFVFAVQLI</sequence>
<accession>A0A183U1J7</accession>
<evidence type="ECO:0000313" key="2">
    <source>
        <dbReference type="WBParaSite" id="TCNE_0000236701-mRNA-1"/>
    </source>
</evidence>
<dbReference type="InterPro" id="IPR015919">
    <property type="entry name" value="Cadherin-like_sf"/>
</dbReference>
<organism evidence="1 2">
    <name type="scientific">Toxocara canis</name>
    <name type="common">Canine roundworm</name>
    <dbReference type="NCBI Taxonomy" id="6265"/>
    <lineage>
        <taxon>Eukaryota</taxon>
        <taxon>Metazoa</taxon>
        <taxon>Ecdysozoa</taxon>
        <taxon>Nematoda</taxon>
        <taxon>Chromadorea</taxon>
        <taxon>Rhabditida</taxon>
        <taxon>Spirurina</taxon>
        <taxon>Ascaridomorpha</taxon>
        <taxon>Ascaridoidea</taxon>
        <taxon>Toxocaridae</taxon>
        <taxon>Toxocara</taxon>
    </lineage>
</organism>
<proteinExistence type="predicted"/>
<dbReference type="CDD" id="cd11304">
    <property type="entry name" value="Cadherin_repeat"/>
    <property type="match status" value="1"/>
</dbReference>
<reference evidence="2" key="1">
    <citation type="submission" date="2016-06" db="UniProtKB">
        <authorList>
            <consortium name="WormBaseParasite"/>
        </authorList>
    </citation>
    <scope>IDENTIFICATION</scope>
</reference>
<dbReference type="AlphaFoldDB" id="A0A183U1J7"/>
<evidence type="ECO:0000313" key="1">
    <source>
        <dbReference type="Proteomes" id="UP000050794"/>
    </source>
</evidence>
<dbReference type="GO" id="GO:0005509">
    <property type="term" value="F:calcium ion binding"/>
    <property type="evidence" value="ECO:0007669"/>
    <property type="project" value="InterPro"/>
</dbReference>
<name>A0A183U1J7_TOXCA</name>
<dbReference type="SUPFAM" id="SSF49313">
    <property type="entry name" value="Cadherin-like"/>
    <property type="match status" value="1"/>
</dbReference>
<dbReference type="GO" id="GO:0016020">
    <property type="term" value="C:membrane"/>
    <property type="evidence" value="ECO:0007669"/>
    <property type="project" value="InterPro"/>
</dbReference>
<dbReference type="WBParaSite" id="TCNE_0000236701-mRNA-1">
    <property type="protein sequence ID" value="TCNE_0000236701-mRNA-1"/>
    <property type="gene ID" value="TCNE_0000236701"/>
</dbReference>